<proteinExistence type="predicted"/>
<dbReference type="InterPro" id="IPR001304">
    <property type="entry name" value="C-type_lectin-like"/>
</dbReference>
<protein>
    <recommendedName>
        <fullName evidence="1">C-type lectin domain-containing protein</fullName>
    </recommendedName>
</protein>
<accession>A0AAV6R7M5</accession>
<dbReference type="InterPro" id="IPR050111">
    <property type="entry name" value="C-type_lectin/snaclec_domain"/>
</dbReference>
<reference evidence="2 3" key="1">
    <citation type="journal article" date="2021" name="Sci. Rep.">
        <title>Chromosome anchoring in Senegalese sole (Solea senegalensis) reveals sex-associated markers and genome rearrangements in flatfish.</title>
        <authorList>
            <person name="Guerrero-Cozar I."/>
            <person name="Gomez-Garrido J."/>
            <person name="Berbel C."/>
            <person name="Martinez-Blanch J.F."/>
            <person name="Alioto T."/>
            <person name="Claros M.G."/>
            <person name="Gagnaire P.A."/>
            <person name="Manchado M."/>
        </authorList>
    </citation>
    <scope>NUCLEOTIDE SEQUENCE [LARGE SCALE GENOMIC DNA]</scope>
    <source>
        <strain evidence="2">Sse05_10M</strain>
    </source>
</reference>
<dbReference type="Pfam" id="PF00059">
    <property type="entry name" value="Lectin_C"/>
    <property type="match status" value="1"/>
</dbReference>
<name>A0AAV6R7M5_SOLSE</name>
<feature type="domain" description="C-type lectin" evidence="1">
    <location>
        <begin position="134"/>
        <end position="253"/>
    </location>
</feature>
<dbReference type="Proteomes" id="UP000693946">
    <property type="component" value="Linkage Group LG20"/>
</dbReference>
<evidence type="ECO:0000259" key="1">
    <source>
        <dbReference type="PROSITE" id="PS50041"/>
    </source>
</evidence>
<dbReference type="SMART" id="SM00034">
    <property type="entry name" value="CLECT"/>
    <property type="match status" value="1"/>
</dbReference>
<dbReference type="PROSITE" id="PS50041">
    <property type="entry name" value="C_TYPE_LECTIN_2"/>
    <property type="match status" value="1"/>
</dbReference>
<dbReference type="PROSITE" id="PS00615">
    <property type="entry name" value="C_TYPE_LECTIN_1"/>
    <property type="match status" value="1"/>
</dbReference>
<dbReference type="PANTHER" id="PTHR22803">
    <property type="entry name" value="MANNOSE, PHOSPHOLIPASE, LECTIN RECEPTOR RELATED"/>
    <property type="match status" value="1"/>
</dbReference>
<gene>
    <name evidence="2" type="ORF">JOB18_026006</name>
</gene>
<sequence length="260" mass="29169">MNLSSSRPNPNFTPTTDKRDANMMLFLFLFALALGAVSPSGELEVKLLRGSCPSFWFSFDDRCYKYVSTQLSWADAERYCVSQGANLVSIHNQRDANMMLFLFLFALALGAVSPSGELEVKLLRGSCPSFWFSFDGRCYKYVSTLLSWADAELYCVSQGANLVSIYNEGEHNFVRSLVRNFDHAEGRAWIGLSDAHKEGNWMWSDGCAVKFTFWNSAQPDNGGGREHCVHINYGTLMRWNDVPCTVTYPSVCATRKATCS</sequence>
<keyword evidence="3" id="KW-1185">Reference proteome</keyword>
<dbReference type="AlphaFoldDB" id="A0AAV6R7M5"/>
<comment type="caution">
    <text evidence="2">The sequence shown here is derived from an EMBL/GenBank/DDBJ whole genome shotgun (WGS) entry which is preliminary data.</text>
</comment>
<evidence type="ECO:0000313" key="2">
    <source>
        <dbReference type="EMBL" id="KAG7500683.1"/>
    </source>
</evidence>
<dbReference type="InterPro" id="IPR018378">
    <property type="entry name" value="C-type_lectin_CS"/>
</dbReference>
<dbReference type="EMBL" id="JAGKHQ010000013">
    <property type="protein sequence ID" value="KAG7500683.1"/>
    <property type="molecule type" value="Genomic_DNA"/>
</dbReference>
<organism evidence="2 3">
    <name type="scientific">Solea senegalensis</name>
    <name type="common">Senegalese sole</name>
    <dbReference type="NCBI Taxonomy" id="28829"/>
    <lineage>
        <taxon>Eukaryota</taxon>
        <taxon>Metazoa</taxon>
        <taxon>Chordata</taxon>
        <taxon>Craniata</taxon>
        <taxon>Vertebrata</taxon>
        <taxon>Euteleostomi</taxon>
        <taxon>Actinopterygii</taxon>
        <taxon>Neopterygii</taxon>
        <taxon>Teleostei</taxon>
        <taxon>Neoteleostei</taxon>
        <taxon>Acanthomorphata</taxon>
        <taxon>Carangaria</taxon>
        <taxon>Pleuronectiformes</taxon>
        <taxon>Pleuronectoidei</taxon>
        <taxon>Soleidae</taxon>
        <taxon>Solea</taxon>
    </lineage>
</organism>
<evidence type="ECO:0000313" key="3">
    <source>
        <dbReference type="Proteomes" id="UP000693946"/>
    </source>
</evidence>